<dbReference type="InterPro" id="IPR021763">
    <property type="entry name" value="DUF3326"/>
</dbReference>
<dbReference type="PANTHER" id="PTHR36891:SF1">
    <property type="entry name" value="OS01G0127400 PROTEIN"/>
    <property type="match status" value="1"/>
</dbReference>
<evidence type="ECO:0000313" key="1">
    <source>
        <dbReference type="EMBL" id="CAJ1978235.1"/>
    </source>
</evidence>
<sequence>MVKTIQAKSRNGNHPYREEELRVRQLQVADDAARASLGLPVAKYIVTDTPLKNEFCAIEKWVVPETGQSNGRIKHPDSLLRAANTLVNRSKVNAIAVVGRFPDDEIDEVDYYRQGMSRESSVQLMLVFLIFRKSALVGWDYIGGLNMSIFFDIMNFLTSSAESLPTSSATDFGLRDRLMGSGDIAGACAQGIWNSFTTR</sequence>
<keyword evidence="2" id="KW-1185">Reference proteome</keyword>
<dbReference type="PANTHER" id="PTHR36891">
    <property type="entry name" value="OS01G0127400 PROTEIN"/>
    <property type="match status" value="1"/>
</dbReference>
<dbReference type="EMBL" id="OY731408">
    <property type="protein sequence ID" value="CAJ1978235.1"/>
    <property type="molecule type" value="Genomic_DNA"/>
</dbReference>
<organism evidence="1 2">
    <name type="scientific">Sphenostylis stenocarpa</name>
    <dbReference type="NCBI Taxonomy" id="92480"/>
    <lineage>
        <taxon>Eukaryota</taxon>
        <taxon>Viridiplantae</taxon>
        <taxon>Streptophyta</taxon>
        <taxon>Embryophyta</taxon>
        <taxon>Tracheophyta</taxon>
        <taxon>Spermatophyta</taxon>
        <taxon>Magnoliopsida</taxon>
        <taxon>eudicotyledons</taxon>
        <taxon>Gunneridae</taxon>
        <taxon>Pentapetalae</taxon>
        <taxon>rosids</taxon>
        <taxon>fabids</taxon>
        <taxon>Fabales</taxon>
        <taxon>Fabaceae</taxon>
        <taxon>Papilionoideae</taxon>
        <taxon>50 kb inversion clade</taxon>
        <taxon>NPAAA clade</taxon>
        <taxon>indigoferoid/millettioid clade</taxon>
        <taxon>Phaseoleae</taxon>
        <taxon>Sphenostylis</taxon>
    </lineage>
</organism>
<proteinExistence type="predicted"/>
<dbReference type="Proteomes" id="UP001189624">
    <property type="component" value="Chromosome 11"/>
</dbReference>
<protein>
    <submittedName>
        <fullName evidence="1">Uncharacterized protein</fullName>
    </submittedName>
</protein>
<reference evidence="1" key="1">
    <citation type="submission" date="2023-10" db="EMBL/GenBank/DDBJ databases">
        <authorList>
            <person name="Domelevo Entfellner J.-B."/>
        </authorList>
    </citation>
    <scope>NUCLEOTIDE SEQUENCE</scope>
</reference>
<accession>A0AA86W5A7</accession>
<dbReference type="Pfam" id="PF11805">
    <property type="entry name" value="DUF3326"/>
    <property type="match status" value="1"/>
</dbReference>
<evidence type="ECO:0000313" key="2">
    <source>
        <dbReference type="Proteomes" id="UP001189624"/>
    </source>
</evidence>
<gene>
    <name evidence="1" type="ORF">AYBTSS11_LOCUS30423</name>
</gene>
<name>A0AA86W5A7_9FABA</name>
<dbReference type="Gramene" id="rna-AYBTSS11_LOCUS30423">
    <property type="protein sequence ID" value="CAJ1978235.1"/>
    <property type="gene ID" value="gene-AYBTSS11_LOCUS30423"/>
</dbReference>
<dbReference type="AlphaFoldDB" id="A0AA86W5A7"/>